<proteinExistence type="inferred from homology"/>
<evidence type="ECO:0000256" key="2">
    <source>
        <dbReference type="ARBA" id="ARBA00007613"/>
    </source>
</evidence>
<keyword evidence="3" id="KW-0813">Transport</keyword>
<dbReference type="EMBL" id="RJJE01000003">
    <property type="protein sequence ID" value="RNI31939.1"/>
    <property type="molecule type" value="Genomic_DNA"/>
</dbReference>
<comment type="caution">
    <text evidence="8">The sequence shown here is derived from an EMBL/GenBank/DDBJ whole genome shotgun (WGS) entry which is preliminary data.</text>
</comment>
<evidence type="ECO:0000256" key="6">
    <source>
        <dbReference type="ARBA" id="ARBA00023136"/>
    </source>
</evidence>
<evidence type="ECO:0000256" key="4">
    <source>
        <dbReference type="ARBA" id="ARBA00022452"/>
    </source>
</evidence>
<organism evidence="8 9">
    <name type="scientific">Rufibacter immobilis</name>
    <dbReference type="NCBI Taxonomy" id="1348778"/>
    <lineage>
        <taxon>Bacteria</taxon>
        <taxon>Pseudomonadati</taxon>
        <taxon>Bacteroidota</taxon>
        <taxon>Cytophagia</taxon>
        <taxon>Cytophagales</taxon>
        <taxon>Hymenobacteraceae</taxon>
        <taxon>Rufibacter</taxon>
    </lineage>
</organism>
<protein>
    <submittedName>
        <fullName evidence="8">TolC family protein</fullName>
    </submittedName>
</protein>
<dbReference type="InterPro" id="IPR003423">
    <property type="entry name" value="OMP_efflux"/>
</dbReference>
<evidence type="ECO:0000256" key="1">
    <source>
        <dbReference type="ARBA" id="ARBA00004442"/>
    </source>
</evidence>
<dbReference type="GO" id="GO:0015288">
    <property type="term" value="F:porin activity"/>
    <property type="evidence" value="ECO:0007669"/>
    <property type="project" value="TreeGrafter"/>
</dbReference>
<comment type="subcellular location">
    <subcellularLocation>
        <location evidence="1">Cell outer membrane</location>
    </subcellularLocation>
</comment>
<dbReference type="RefSeq" id="WP_123132075.1">
    <property type="nucleotide sequence ID" value="NZ_RJJE01000003.1"/>
</dbReference>
<keyword evidence="9" id="KW-1185">Reference proteome</keyword>
<evidence type="ECO:0000313" key="8">
    <source>
        <dbReference type="EMBL" id="RNI31939.1"/>
    </source>
</evidence>
<dbReference type="Proteomes" id="UP000271010">
    <property type="component" value="Unassembled WGS sequence"/>
</dbReference>
<dbReference type="Gene3D" id="1.20.1600.10">
    <property type="entry name" value="Outer membrane efflux proteins (OEP)"/>
    <property type="match status" value="1"/>
</dbReference>
<evidence type="ECO:0000256" key="3">
    <source>
        <dbReference type="ARBA" id="ARBA00022448"/>
    </source>
</evidence>
<evidence type="ECO:0000313" key="9">
    <source>
        <dbReference type="Proteomes" id="UP000271010"/>
    </source>
</evidence>
<dbReference type="OrthoDB" id="916581at2"/>
<sequence>MIKEPIVLSLLLWLLVCLGVQAQELVPQVLTLDELFTLAEQNSQQLQVSRTGIELAGQQRAVAETQQRPSLSVSASGSYLGDVKILNPDLSEARSVEMPHFGNSFSVQASQVVFKGGAILNSIERAQLSQEVAQLNFDKNRADIKLLLVARYVDLYRLARQREVYQRNIELAQLRMKNIQNLYKQGMVTRNDLLRSELQITNLSMAVQEVSNNLAISNHQLRQIVGLPANIQIVPDSSFLQTQLETRDYHTYLDLALQNFPDLKAGQVNVDIARKNLQIAKADKLPTVSLQAGNSLSRPLTNVSPAIDMYSQGWNMGVGISYNLSSLYNARHSIAVANTAVIQQQQMLALQRQNIENEVNSAFIKHNEARDRSRSFAQGVRLANENYRIVEKKYYGNLALIVDLLDATNAKLDAELQKANADANIFYTYYQLQRLAGNL</sequence>
<dbReference type="SUPFAM" id="SSF56954">
    <property type="entry name" value="Outer membrane efflux proteins (OEP)"/>
    <property type="match status" value="1"/>
</dbReference>
<dbReference type="GO" id="GO:0009279">
    <property type="term" value="C:cell outer membrane"/>
    <property type="evidence" value="ECO:0007669"/>
    <property type="project" value="UniProtKB-SubCell"/>
</dbReference>
<dbReference type="GO" id="GO:1990281">
    <property type="term" value="C:efflux pump complex"/>
    <property type="evidence" value="ECO:0007669"/>
    <property type="project" value="TreeGrafter"/>
</dbReference>
<accession>A0A3M9N2B1</accession>
<dbReference type="GO" id="GO:0015562">
    <property type="term" value="F:efflux transmembrane transporter activity"/>
    <property type="evidence" value="ECO:0007669"/>
    <property type="project" value="InterPro"/>
</dbReference>
<gene>
    <name evidence="8" type="ORF">EFA69_05365</name>
</gene>
<keyword evidence="6" id="KW-0472">Membrane</keyword>
<keyword evidence="7" id="KW-0998">Cell outer membrane</keyword>
<keyword evidence="5" id="KW-0812">Transmembrane</keyword>
<name>A0A3M9N2B1_9BACT</name>
<dbReference type="PANTHER" id="PTHR30026">
    <property type="entry name" value="OUTER MEMBRANE PROTEIN TOLC"/>
    <property type="match status" value="1"/>
</dbReference>
<dbReference type="Pfam" id="PF02321">
    <property type="entry name" value="OEP"/>
    <property type="match status" value="2"/>
</dbReference>
<evidence type="ECO:0000256" key="7">
    <source>
        <dbReference type="ARBA" id="ARBA00023237"/>
    </source>
</evidence>
<reference evidence="8 9" key="1">
    <citation type="submission" date="2018-11" db="EMBL/GenBank/DDBJ databases">
        <title>Rufibacter latericius sp. nov., isolated from water in Baiyang Lake.</title>
        <authorList>
            <person name="Yang Y."/>
        </authorList>
    </citation>
    <scope>NUCLEOTIDE SEQUENCE [LARGE SCALE GENOMIC DNA]</scope>
    <source>
        <strain evidence="8 9">MCC P1</strain>
    </source>
</reference>
<evidence type="ECO:0000256" key="5">
    <source>
        <dbReference type="ARBA" id="ARBA00022692"/>
    </source>
</evidence>
<dbReference type="PANTHER" id="PTHR30026:SF23">
    <property type="entry name" value="TO APRF-PUTATIVE OUTER MEMBRANE EFFLUX PROTEIN OR SECRETED ALKALINE PHOSPHATASE-RELATED"/>
    <property type="match status" value="1"/>
</dbReference>
<comment type="similarity">
    <text evidence="2">Belongs to the outer membrane factor (OMF) (TC 1.B.17) family.</text>
</comment>
<dbReference type="AlphaFoldDB" id="A0A3M9N2B1"/>
<dbReference type="InterPro" id="IPR051906">
    <property type="entry name" value="TolC-like"/>
</dbReference>
<keyword evidence="4" id="KW-1134">Transmembrane beta strand</keyword>